<dbReference type="Gene3D" id="3.10.110.10">
    <property type="entry name" value="Ubiquitin Conjugating Enzyme"/>
    <property type="match status" value="1"/>
</dbReference>
<keyword evidence="2" id="KW-0833">Ubl conjugation pathway</keyword>
<comment type="caution">
    <text evidence="5">The sequence shown here is derived from an EMBL/GenBank/DDBJ whole genome shotgun (WGS) entry which is preliminary data.</text>
</comment>
<keyword evidence="1" id="KW-0808">Transferase</keyword>
<dbReference type="SUPFAM" id="SSF54495">
    <property type="entry name" value="UBC-like"/>
    <property type="match status" value="1"/>
</dbReference>
<dbReference type="Pfam" id="PF00179">
    <property type="entry name" value="UQ_con"/>
    <property type="match status" value="1"/>
</dbReference>
<dbReference type="Pfam" id="PF23043">
    <property type="entry name" value="SH3-B_UBE2O"/>
    <property type="match status" value="1"/>
</dbReference>
<reference evidence="5 6" key="1">
    <citation type="submission" date="2024-08" db="EMBL/GenBank/DDBJ databases">
        <authorList>
            <person name="Cucini C."/>
            <person name="Frati F."/>
        </authorList>
    </citation>
    <scope>NUCLEOTIDE SEQUENCE [LARGE SCALE GENOMIC DNA]</scope>
</reference>
<dbReference type="InterPro" id="IPR057733">
    <property type="entry name" value="UBE2O-like_SH3-B"/>
</dbReference>
<dbReference type="CDD" id="cd23837">
    <property type="entry name" value="UBCc_UBE2O"/>
    <property type="match status" value="1"/>
</dbReference>
<dbReference type="Pfam" id="PF23046">
    <property type="entry name" value="tSH3-B_UBE2O"/>
    <property type="match status" value="1"/>
</dbReference>
<dbReference type="InterPro" id="IPR000608">
    <property type="entry name" value="UBC"/>
</dbReference>
<dbReference type="InterPro" id="IPR016135">
    <property type="entry name" value="UBQ-conjugating_enzyme/RWD"/>
</dbReference>
<dbReference type="InterPro" id="IPR057734">
    <property type="entry name" value="UBE2O-like_SH3-C"/>
</dbReference>
<gene>
    <name evidence="5" type="ORF">ODALV1_LOCUS15059</name>
</gene>
<sequence length="1253" mass="139392">MAQSVGPSYFYEDEVYRVGKSGDVEFGMVTENWEMYSSSDEEDLHADKVLPGHVCVSWYPKGKEEVLPEAKVKLSARSLMPGDVVRRLIAGKDTQRGYCRSVKVKAAVQVIGTKKVIPNVSASDLVPVQKLTPEVAVYLDTWIGVIRDMKYRLHLKFADNSTCEVDSTLIMEHFEDIRRGFDSFSSSDVFYPGQKLRGPMRFLKNAEWSYCSDDMKRAKDRKYVTVVVTEVNPSSMVVQWQWQTPECPLETPPENIEWQKNPPPDTVKGETLKRVKTLNLFESCTVQLGDVSYYTPKSGDIFLEKVTWRKTLPACDVLQSAVTKPETKEKIELAKGDTEKLAAVENQSSKTQTSVMDTGELQVATADTEKNNNSVPKGNSVASLGGTNKRALPRLSTKALRKKKLKKARPPSVPPPSIVQSLASKVVVETVHTNAQVDVVWQDGTYEEGISSVELYPIHHLDDHEFFPGDFVIKADSSDPRTYGVIQRMDHAERVAVVKWFEAYSYAGEQKPTEMEEAEMSVFDIKDHPDFRFRPGTIVIRVANLAGQSCGAGQIMDNYPDGQVRVWWANSTVTACWPQDLFRLGEYDSDEGEIWDDGGAISDNEDAEEDDDAASDSSWVTETEEELNESIAGPECCAHRYHTIGKLIDKIQSTLVKTRETIVASGSVSIENNGLANSPSIAKLVNNDQPSLTKKLLLIYKDCQYLDKMMGTKFFDVDDLKTWYKGKEGVPSKSRRMIEQISRMFDVPTDGKWALRRLSAEYSDFQLHPISPSTSDAKIRTSQSQTCISSTASQDKISKETEVLAETPNENEATGGSLNSINIEDNSGSGSSNFLSYELCSIILNKLLKVHSEYQTRFGSGVIVSDETAAAGGESTEKANSAEAVSSKENNSVEVKKSGVLKEFFSRLLKSDCVNSNPEQTVEPMQVGESVDTENKAPVPPSTIEVHPSSEDGVSIDEGPRSNFDLIDSVPDTHRYRLTSLQAQNQKNFIKAVQKEVALMRGSLPDGIFVKAFEDRMDLFSVMILGPEKTPYEDGIFFFDIQLPPAYPSSPPLVHYVSFCTDRLNPNLYEEGKVCVSLLGTWSGKGTEVWTSNSSILQLLVSIQGLILVPEPYYNEAGYDKQRGSQQGMENSRMYNEMVLIKLVQSMTRMLVNPPAPWEKDGVTHIQKYGPRMIERYQKWLAASESNDLDKQPPGALPDFPLLPVSKGFSITLKKTLDNFAKLCATKQPSSMNQSSSSLTTPLNVISEFGPCP</sequence>
<dbReference type="Pfam" id="PF23044">
    <property type="entry name" value="SH3-C_UBE2O"/>
    <property type="match status" value="1"/>
</dbReference>
<dbReference type="SMART" id="SM00212">
    <property type="entry name" value="UBCc"/>
    <property type="match status" value="1"/>
</dbReference>
<dbReference type="Proteomes" id="UP001642540">
    <property type="component" value="Unassembled WGS sequence"/>
</dbReference>
<evidence type="ECO:0000259" key="4">
    <source>
        <dbReference type="PROSITE" id="PS50127"/>
    </source>
</evidence>
<feature type="region of interest" description="Disordered" evidence="3">
    <location>
        <begin position="593"/>
        <end position="622"/>
    </location>
</feature>
<dbReference type="PANTHER" id="PTHR46116:SF15">
    <property type="entry name" value="(E3-INDEPENDENT) E2 UBIQUITIN-CONJUGATING ENZYME"/>
    <property type="match status" value="1"/>
</dbReference>
<evidence type="ECO:0000256" key="2">
    <source>
        <dbReference type="ARBA" id="ARBA00022786"/>
    </source>
</evidence>
<evidence type="ECO:0000313" key="6">
    <source>
        <dbReference type="Proteomes" id="UP001642540"/>
    </source>
</evidence>
<keyword evidence="6" id="KW-1185">Reference proteome</keyword>
<feature type="domain" description="UBC core" evidence="4">
    <location>
        <begin position="988"/>
        <end position="1148"/>
    </location>
</feature>
<dbReference type="EMBL" id="CAXLJM020000046">
    <property type="protein sequence ID" value="CAL8111462.1"/>
    <property type="molecule type" value="Genomic_DNA"/>
</dbReference>
<evidence type="ECO:0000313" key="5">
    <source>
        <dbReference type="EMBL" id="CAL8111462.1"/>
    </source>
</evidence>
<accession>A0ABP1QY04</accession>
<proteinExistence type="predicted"/>
<dbReference type="InterPro" id="IPR057735">
    <property type="entry name" value="UBE2O-like_tSH3-B"/>
</dbReference>
<dbReference type="PROSITE" id="PS50127">
    <property type="entry name" value="UBC_2"/>
    <property type="match status" value="1"/>
</dbReference>
<name>A0ABP1QY04_9HEXA</name>
<organism evidence="5 6">
    <name type="scientific">Orchesella dallaii</name>
    <dbReference type="NCBI Taxonomy" id="48710"/>
    <lineage>
        <taxon>Eukaryota</taxon>
        <taxon>Metazoa</taxon>
        <taxon>Ecdysozoa</taxon>
        <taxon>Arthropoda</taxon>
        <taxon>Hexapoda</taxon>
        <taxon>Collembola</taxon>
        <taxon>Entomobryomorpha</taxon>
        <taxon>Entomobryoidea</taxon>
        <taxon>Orchesellidae</taxon>
        <taxon>Orchesellinae</taxon>
        <taxon>Orchesella</taxon>
    </lineage>
</organism>
<protein>
    <recommendedName>
        <fullName evidence="4">UBC core domain-containing protein</fullName>
    </recommendedName>
</protein>
<feature type="region of interest" description="Disordered" evidence="3">
    <location>
        <begin position="916"/>
        <end position="941"/>
    </location>
</feature>
<dbReference type="PANTHER" id="PTHR46116">
    <property type="entry name" value="(E3-INDEPENDENT) E2 UBIQUITIN-CONJUGATING ENZYME"/>
    <property type="match status" value="1"/>
</dbReference>
<evidence type="ECO:0000256" key="3">
    <source>
        <dbReference type="SAM" id="MobiDB-lite"/>
    </source>
</evidence>
<feature type="compositionally biased region" description="Acidic residues" evidence="3">
    <location>
        <begin position="603"/>
        <end position="614"/>
    </location>
</feature>
<evidence type="ECO:0000256" key="1">
    <source>
        <dbReference type="ARBA" id="ARBA00022679"/>
    </source>
</evidence>